<evidence type="ECO:0000313" key="4">
    <source>
        <dbReference type="EMBL" id="TCC50293.1"/>
    </source>
</evidence>
<keyword evidence="5" id="KW-1185">Reference proteome</keyword>
<keyword evidence="4" id="KW-0378">Hydrolase</keyword>
<dbReference type="InterPro" id="IPR000120">
    <property type="entry name" value="Amidase"/>
</dbReference>
<evidence type="ECO:0000256" key="2">
    <source>
        <dbReference type="SAM" id="MobiDB-lite"/>
    </source>
</evidence>
<reference evidence="4 5" key="1">
    <citation type="submission" date="2019-02" db="EMBL/GenBank/DDBJ databases">
        <title>Kribbella capetownensis sp. nov. and Kribbella speibonae sp. nov., isolated from soil.</title>
        <authorList>
            <person name="Curtis S.M."/>
            <person name="Norton I."/>
            <person name="Everest G.J."/>
            <person name="Meyers P.R."/>
        </authorList>
    </citation>
    <scope>NUCLEOTIDE SEQUENCE [LARGE SCALE GENOMIC DNA]</scope>
    <source>
        <strain evidence="4 5">YM53</strain>
    </source>
</reference>
<organism evidence="4 5">
    <name type="scientific">Kribbella capetownensis</name>
    <dbReference type="NCBI Taxonomy" id="1572659"/>
    <lineage>
        <taxon>Bacteria</taxon>
        <taxon>Bacillati</taxon>
        <taxon>Actinomycetota</taxon>
        <taxon>Actinomycetes</taxon>
        <taxon>Propionibacteriales</taxon>
        <taxon>Kribbellaceae</taxon>
        <taxon>Kribbella</taxon>
    </lineage>
</organism>
<dbReference type="PANTHER" id="PTHR11895:SF7">
    <property type="entry name" value="GLUTAMYL-TRNA(GLN) AMIDOTRANSFERASE SUBUNIT A, MITOCHONDRIAL"/>
    <property type="match status" value="1"/>
</dbReference>
<evidence type="ECO:0000313" key="5">
    <source>
        <dbReference type="Proteomes" id="UP000293342"/>
    </source>
</evidence>
<name>A0A4R0JSF8_9ACTN</name>
<dbReference type="GO" id="GO:0004040">
    <property type="term" value="F:amidase activity"/>
    <property type="evidence" value="ECO:0007669"/>
    <property type="project" value="UniProtKB-EC"/>
</dbReference>
<proteinExistence type="inferred from homology"/>
<sequence>MLVEAGELVSGYRSGAVSPVEATQTALDAIERYDEQVNAFVLVDAEGALAAAKESEARWHSGEPLGPGDGVPTSIKDALWTKGWPTLRGSTMIDEAGPWSEDAPAVARLRETGAVIVGKTTTPEYSWKGVTDSHKYGATGNPWNPSKTPGGSSGGSATAVALGMGTWSVGTDGGGSVRIPAAFTGTVALKPTYGLIPLFPPSAFGTLSHAGPMTRTVRDAAALLDIITGFDARDWSSMPTPTTSFLDGIDDGVADLRIAFSSDLDFVDNDPEVEELVRAAVGVLAAAGAEVTEIDPGFTDPIDAFNVLWWSGAAKVLEAYTVDDRVDPGLRRVAAIGSAYSASDFLDATAARMELGLLMGRFHRKYDVLLTPTLPITAFPIGQDVPDGSESPDWTSWTPYTYPFNLTQQPALSVPCGFTKAGLPVGLQIVGARHADALTLRVGRAYEAATDWHQRTPTLEAR</sequence>
<protein>
    <submittedName>
        <fullName evidence="4">Amidase</fullName>
        <ecNumber evidence="4">3.5.1.4</ecNumber>
    </submittedName>
</protein>
<dbReference type="NCBIfam" id="NF004815">
    <property type="entry name" value="PRK06169.1"/>
    <property type="match status" value="1"/>
</dbReference>
<comment type="caution">
    <text evidence="4">The sequence shown here is derived from an EMBL/GenBank/DDBJ whole genome shotgun (WGS) entry which is preliminary data.</text>
</comment>
<dbReference type="InterPro" id="IPR020556">
    <property type="entry name" value="Amidase_CS"/>
</dbReference>
<dbReference type="SUPFAM" id="SSF75304">
    <property type="entry name" value="Amidase signature (AS) enzymes"/>
    <property type="match status" value="1"/>
</dbReference>
<feature type="domain" description="Amidase" evidence="3">
    <location>
        <begin position="21"/>
        <end position="440"/>
    </location>
</feature>
<dbReference type="EC" id="3.5.1.4" evidence="4"/>
<dbReference type="Pfam" id="PF01425">
    <property type="entry name" value="Amidase"/>
    <property type="match status" value="1"/>
</dbReference>
<dbReference type="PROSITE" id="PS00571">
    <property type="entry name" value="AMIDASES"/>
    <property type="match status" value="1"/>
</dbReference>
<dbReference type="InterPro" id="IPR023631">
    <property type="entry name" value="Amidase_dom"/>
</dbReference>
<gene>
    <name evidence="4" type="ORF">E0H75_18135</name>
</gene>
<dbReference type="Proteomes" id="UP000293342">
    <property type="component" value="Unassembled WGS sequence"/>
</dbReference>
<dbReference type="Gene3D" id="3.90.1300.10">
    <property type="entry name" value="Amidase signature (AS) domain"/>
    <property type="match status" value="1"/>
</dbReference>
<feature type="region of interest" description="Disordered" evidence="2">
    <location>
        <begin position="138"/>
        <end position="157"/>
    </location>
</feature>
<evidence type="ECO:0000259" key="3">
    <source>
        <dbReference type="Pfam" id="PF01425"/>
    </source>
</evidence>
<evidence type="ECO:0000256" key="1">
    <source>
        <dbReference type="ARBA" id="ARBA00009199"/>
    </source>
</evidence>
<comment type="similarity">
    <text evidence="1">Belongs to the amidase family.</text>
</comment>
<dbReference type="InterPro" id="IPR036928">
    <property type="entry name" value="AS_sf"/>
</dbReference>
<dbReference type="EMBL" id="SJKD01000003">
    <property type="protein sequence ID" value="TCC50293.1"/>
    <property type="molecule type" value="Genomic_DNA"/>
</dbReference>
<dbReference type="AlphaFoldDB" id="A0A4R0JSF8"/>
<dbReference type="OrthoDB" id="9811471at2"/>
<accession>A0A4R0JSF8</accession>
<dbReference type="PANTHER" id="PTHR11895">
    <property type="entry name" value="TRANSAMIDASE"/>
    <property type="match status" value="1"/>
</dbReference>